<evidence type="ECO:0000256" key="1">
    <source>
        <dbReference type="SAM" id="MobiDB-lite"/>
    </source>
</evidence>
<comment type="caution">
    <text evidence="3">The sequence shown here is derived from an EMBL/GenBank/DDBJ whole genome shotgun (WGS) entry which is preliminary data.</text>
</comment>
<feature type="chain" id="PRO_5016023497" evidence="2">
    <location>
        <begin position="23"/>
        <end position="403"/>
    </location>
</feature>
<organism evidence="3 4">
    <name type="scientific">Novosphingobium pentaromativorans</name>
    <dbReference type="NCBI Taxonomy" id="205844"/>
    <lineage>
        <taxon>Bacteria</taxon>
        <taxon>Pseudomonadati</taxon>
        <taxon>Pseudomonadota</taxon>
        <taxon>Alphaproteobacteria</taxon>
        <taxon>Sphingomonadales</taxon>
        <taxon>Sphingomonadaceae</taxon>
        <taxon>Novosphingobium</taxon>
    </lineage>
</organism>
<dbReference type="AlphaFoldDB" id="A0A2W5NR45"/>
<feature type="signal peptide" evidence="2">
    <location>
        <begin position="1"/>
        <end position="22"/>
    </location>
</feature>
<evidence type="ECO:0000256" key="2">
    <source>
        <dbReference type="SAM" id="SignalP"/>
    </source>
</evidence>
<evidence type="ECO:0000313" key="3">
    <source>
        <dbReference type="EMBL" id="PZQ54559.1"/>
    </source>
</evidence>
<feature type="region of interest" description="Disordered" evidence="1">
    <location>
        <begin position="105"/>
        <end position="130"/>
    </location>
</feature>
<keyword evidence="2" id="KW-0732">Signal</keyword>
<protein>
    <submittedName>
        <fullName evidence="3">DUF2279 domain-containing protein</fullName>
    </submittedName>
</protein>
<dbReference type="Proteomes" id="UP000249082">
    <property type="component" value="Unassembled WGS sequence"/>
</dbReference>
<dbReference type="Pfam" id="PF10043">
    <property type="entry name" value="DUF2279"/>
    <property type="match status" value="1"/>
</dbReference>
<dbReference type="EMBL" id="QFPX01000008">
    <property type="protein sequence ID" value="PZQ54559.1"/>
    <property type="molecule type" value="Genomic_DNA"/>
</dbReference>
<reference evidence="3 4" key="1">
    <citation type="submission" date="2017-08" db="EMBL/GenBank/DDBJ databases">
        <title>Infants hospitalized years apart are colonized by the same room-sourced microbial strains.</title>
        <authorList>
            <person name="Brooks B."/>
            <person name="Olm M.R."/>
            <person name="Firek B.A."/>
            <person name="Baker R."/>
            <person name="Thomas B.C."/>
            <person name="Morowitz M.J."/>
            <person name="Banfield J.F."/>
        </authorList>
    </citation>
    <scope>NUCLEOTIDE SEQUENCE [LARGE SCALE GENOMIC DNA]</scope>
    <source>
        <strain evidence="3">S2_005_002_R2_33</strain>
    </source>
</reference>
<proteinExistence type="predicted"/>
<name>A0A2W5NR45_9SPHN</name>
<evidence type="ECO:0000313" key="4">
    <source>
        <dbReference type="Proteomes" id="UP000249082"/>
    </source>
</evidence>
<gene>
    <name evidence="3" type="ORF">DI555_10965</name>
</gene>
<dbReference type="InterPro" id="IPR018736">
    <property type="entry name" value="DUF2279_periplasmic_lipo"/>
</dbReference>
<accession>A0A2W5NR45</accession>
<sequence>MGYRGRAVLALVTCLTATPAWANALEGTASLPDYDSVTTSTTPSFEHAAPELAATTCIGPFASSCGSGLAQPVSVSQWNLADIATPPAAPDLTALPPVALDPQPAAPADIYGPTNSVASGPAASRPPGVSLDGTGHVPREYAQYRGFFKQAGTIETELGILAVYLGAQTIPKLFKDTTSFHFKDEGWFGKDTTTIGMDKLTHAFNTYLIANILHARLHRNTQASQGDAVTAGVLAAGLMAINEISDAIEPDSGYSMQDIAMNVAGATLSVLRNSVPGMKDKFAFKIEIMPNDQIYSHVGKKHYAQQRFMFSLKGAGFEGLQKTPLRFVDLQVGYYATDFLNSDRDKGIEPKRHLFFGLGLNVGELLFGKSNSRFGKAAYSVLDHIQLPYTSLRVDTHGEFGHW</sequence>